<dbReference type="AlphaFoldDB" id="A0A1M4Z1E8"/>
<dbReference type="STRING" id="366533.SAMN05444339_103328"/>
<gene>
    <name evidence="8" type="ORF">SAMN05444339_103328</name>
</gene>
<evidence type="ECO:0000256" key="7">
    <source>
        <dbReference type="ARBA" id="ARBA00049244"/>
    </source>
</evidence>
<keyword evidence="5" id="KW-0239">DNA-directed DNA polymerase</keyword>
<organism evidence="8 9">
    <name type="scientific">Loktanella atrilutea</name>
    <dbReference type="NCBI Taxonomy" id="366533"/>
    <lineage>
        <taxon>Bacteria</taxon>
        <taxon>Pseudomonadati</taxon>
        <taxon>Pseudomonadota</taxon>
        <taxon>Alphaproteobacteria</taxon>
        <taxon>Rhodobacterales</taxon>
        <taxon>Roseobacteraceae</taxon>
        <taxon>Loktanella</taxon>
    </lineage>
</organism>
<reference evidence="9" key="1">
    <citation type="submission" date="2016-11" db="EMBL/GenBank/DDBJ databases">
        <authorList>
            <person name="Varghese N."/>
            <person name="Submissions S."/>
        </authorList>
    </citation>
    <scope>NUCLEOTIDE SEQUENCE [LARGE SCALE GENOMIC DNA]</scope>
    <source>
        <strain evidence="9">DSM 29326</strain>
    </source>
</reference>
<accession>A0A1M4Z1E8</accession>
<keyword evidence="9" id="KW-1185">Reference proteome</keyword>
<evidence type="ECO:0000256" key="5">
    <source>
        <dbReference type="ARBA" id="ARBA00022932"/>
    </source>
</evidence>
<dbReference type="Proteomes" id="UP000183987">
    <property type="component" value="Unassembled WGS sequence"/>
</dbReference>
<keyword evidence="4" id="KW-0235">DNA replication</keyword>
<keyword evidence="2" id="KW-0808">Transferase</keyword>
<dbReference type="SUPFAM" id="SSF48019">
    <property type="entry name" value="post-AAA+ oligomerization domain-like"/>
    <property type="match status" value="1"/>
</dbReference>
<dbReference type="GO" id="GO:0006261">
    <property type="term" value="P:DNA-templated DNA replication"/>
    <property type="evidence" value="ECO:0007669"/>
    <property type="project" value="TreeGrafter"/>
</dbReference>
<dbReference type="GO" id="GO:0003887">
    <property type="term" value="F:DNA-directed DNA polymerase activity"/>
    <property type="evidence" value="ECO:0007669"/>
    <property type="project" value="UniProtKB-KW"/>
</dbReference>
<proteinExistence type="inferred from homology"/>
<sequence length="340" mass="36908">MKLAGRDAAKFLRAPDPGRAGILIYGADPMRVATARAQVTSALVGPEGEAEMRLNRLPASDLRKDPAQVNDGIKAQGFFPGPRVVLVEDATDGLSKLMTDVLNDWRDGDAQLVVTAGQLTAKSALRKVFEGHRASVAIGLYDDPPSAEDIQTLLDSAQLLVPNREVMDTINALAHSLTPGDFRQTIEKLGLYKRGDPQDLTVAEVDLIAPHAADVDVDDILEVVAGGQEQRIGPVLRDLYAQGVLPVTLCIHAMRHFRQLHVVASDPGGPGQGIGRLRPPVFGPRRDRLMRQASQWGRDRLERAIATLTDTDLTMRSASHAPQQALMERTLIRLAILSRS</sequence>
<evidence type="ECO:0000313" key="8">
    <source>
        <dbReference type="EMBL" id="SHF11627.1"/>
    </source>
</evidence>
<evidence type="ECO:0000256" key="2">
    <source>
        <dbReference type="ARBA" id="ARBA00022679"/>
    </source>
</evidence>
<protein>
    <recommendedName>
        <fullName evidence="1">DNA-directed DNA polymerase</fullName>
        <ecNumber evidence="1">2.7.7.7</ecNumber>
    </recommendedName>
</protein>
<dbReference type="EMBL" id="FQUE01000003">
    <property type="protein sequence ID" value="SHF11627.1"/>
    <property type="molecule type" value="Genomic_DNA"/>
</dbReference>
<evidence type="ECO:0000256" key="4">
    <source>
        <dbReference type="ARBA" id="ARBA00022705"/>
    </source>
</evidence>
<comment type="similarity">
    <text evidence="6">Belongs to the DNA polymerase HolA subunit family.</text>
</comment>
<dbReference type="GO" id="GO:0003677">
    <property type="term" value="F:DNA binding"/>
    <property type="evidence" value="ECO:0007669"/>
    <property type="project" value="InterPro"/>
</dbReference>
<evidence type="ECO:0000256" key="6">
    <source>
        <dbReference type="ARBA" id="ARBA00034754"/>
    </source>
</evidence>
<dbReference type="PANTHER" id="PTHR34388:SF1">
    <property type="entry name" value="DNA POLYMERASE III SUBUNIT DELTA"/>
    <property type="match status" value="1"/>
</dbReference>
<keyword evidence="3" id="KW-0548">Nucleotidyltransferase</keyword>
<evidence type="ECO:0000313" key="9">
    <source>
        <dbReference type="Proteomes" id="UP000183987"/>
    </source>
</evidence>
<dbReference type="NCBIfam" id="TIGR01128">
    <property type="entry name" value="holA"/>
    <property type="match status" value="1"/>
</dbReference>
<comment type="catalytic activity">
    <reaction evidence="7">
        <text>DNA(n) + a 2'-deoxyribonucleoside 5'-triphosphate = DNA(n+1) + diphosphate</text>
        <dbReference type="Rhea" id="RHEA:22508"/>
        <dbReference type="Rhea" id="RHEA-COMP:17339"/>
        <dbReference type="Rhea" id="RHEA-COMP:17340"/>
        <dbReference type="ChEBI" id="CHEBI:33019"/>
        <dbReference type="ChEBI" id="CHEBI:61560"/>
        <dbReference type="ChEBI" id="CHEBI:173112"/>
        <dbReference type="EC" id="2.7.7.7"/>
    </reaction>
</comment>
<name>A0A1M4Z1E8_LOKAT</name>
<dbReference type="RefSeq" id="WP_072856977.1">
    <property type="nucleotide sequence ID" value="NZ_FQUE01000003.1"/>
</dbReference>
<dbReference type="GO" id="GO:0009360">
    <property type="term" value="C:DNA polymerase III complex"/>
    <property type="evidence" value="ECO:0007669"/>
    <property type="project" value="TreeGrafter"/>
</dbReference>
<dbReference type="PANTHER" id="PTHR34388">
    <property type="entry name" value="DNA POLYMERASE III SUBUNIT DELTA"/>
    <property type="match status" value="1"/>
</dbReference>
<dbReference type="InterPro" id="IPR005790">
    <property type="entry name" value="DNA_polIII_delta"/>
</dbReference>
<dbReference type="Gene3D" id="1.20.272.10">
    <property type="match status" value="1"/>
</dbReference>
<evidence type="ECO:0000256" key="3">
    <source>
        <dbReference type="ARBA" id="ARBA00022695"/>
    </source>
</evidence>
<dbReference type="OrthoDB" id="9804983at2"/>
<dbReference type="InterPro" id="IPR027417">
    <property type="entry name" value="P-loop_NTPase"/>
</dbReference>
<dbReference type="Gene3D" id="3.40.50.300">
    <property type="entry name" value="P-loop containing nucleotide triphosphate hydrolases"/>
    <property type="match status" value="1"/>
</dbReference>
<dbReference type="EC" id="2.7.7.7" evidence="1"/>
<evidence type="ECO:0000256" key="1">
    <source>
        <dbReference type="ARBA" id="ARBA00012417"/>
    </source>
</evidence>
<dbReference type="InterPro" id="IPR008921">
    <property type="entry name" value="DNA_pol3_clamp-load_cplx_C"/>
</dbReference>